<evidence type="ECO:0000313" key="6">
    <source>
        <dbReference type="Proteomes" id="UP001412067"/>
    </source>
</evidence>
<evidence type="ECO:0000259" key="4">
    <source>
        <dbReference type="Pfam" id="PF02902"/>
    </source>
</evidence>
<evidence type="ECO:0000256" key="2">
    <source>
        <dbReference type="ARBA" id="ARBA00022670"/>
    </source>
</evidence>
<evidence type="ECO:0000256" key="3">
    <source>
        <dbReference type="ARBA" id="ARBA00022801"/>
    </source>
</evidence>
<dbReference type="Pfam" id="PF02902">
    <property type="entry name" value="Peptidase_C48"/>
    <property type="match status" value="1"/>
</dbReference>
<dbReference type="SUPFAM" id="SSF54001">
    <property type="entry name" value="Cysteine proteinases"/>
    <property type="match status" value="1"/>
</dbReference>
<keyword evidence="3" id="KW-0378">Hydrolase</keyword>
<keyword evidence="6" id="KW-1185">Reference proteome</keyword>
<evidence type="ECO:0000256" key="1">
    <source>
        <dbReference type="ARBA" id="ARBA00005234"/>
    </source>
</evidence>
<reference evidence="5 6" key="1">
    <citation type="journal article" date="2022" name="Nat. Plants">
        <title>Genomes of leafy and leafless Platanthera orchids illuminate the evolution of mycoheterotrophy.</title>
        <authorList>
            <person name="Li M.H."/>
            <person name="Liu K.W."/>
            <person name="Li Z."/>
            <person name="Lu H.C."/>
            <person name="Ye Q.L."/>
            <person name="Zhang D."/>
            <person name="Wang J.Y."/>
            <person name="Li Y.F."/>
            <person name="Zhong Z.M."/>
            <person name="Liu X."/>
            <person name="Yu X."/>
            <person name="Liu D.K."/>
            <person name="Tu X.D."/>
            <person name="Liu B."/>
            <person name="Hao Y."/>
            <person name="Liao X.Y."/>
            <person name="Jiang Y.T."/>
            <person name="Sun W.H."/>
            <person name="Chen J."/>
            <person name="Chen Y.Q."/>
            <person name="Ai Y."/>
            <person name="Zhai J.W."/>
            <person name="Wu S.S."/>
            <person name="Zhou Z."/>
            <person name="Hsiao Y.Y."/>
            <person name="Wu W.L."/>
            <person name="Chen Y.Y."/>
            <person name="Lin Y.F."/>
            <person name="Hsu J.L."/>
            <person name="Li C.Y."/>
            <person name="Wang Z.W."/>
            <person name="Zhao X."/>
            <person name="Zhong W.Y."/>
            <person name="Ma X.K."/>
            <person name="Ma L."/>
            <person name="Huang J."/>
            <person name="Chen G.Z."/>
            <person name="Huang M.Z."/>
            <person name="Huang L."/>
            <person name="Peng D.H."/>
            <person name="Luo Y.B."/>
            <person name="Zou S.Q."/>
            <person name="Chen S.P."/>
            <person name="Lan S."/>
            <person name="Tsai W.C."/>
            <person name="Van de Peer Y."/>
            <person name="Liu Z.J."/>
        </authorList>
    </citation>
    <scope>NUCLEOTIDE SEQUENCE [LARGE SCALE GENOMIC DNA]</scope>
    <source>
        <strain evidence="5">Lor288</strain>
    </source>
</reference>
<keyword evidence="2" id="KW-0645">Protease</keyword>
<comment type="caution">
    <text evidence="5">The sequence shown here is derived from an EMBL/GenBank/DDBJ whole genome shotgun (WGS) entry which is preliminary data.</text>
</comment>
<name>A0ABR2N119_9ASPA</name>
<accession>A0ABR2N119</accession>
<evidence type="ECO:0000313" key="5">
    <source>
        <dbReference type="EMBL" id="KAK8969817.1"/>
    </source>
</evidence>
<dbReference type="Gene3D" id="3.40.395.10">
    <property type="entry name" value="Adenoviral Proteinase, Chain A"/>
    <property type="match status" value="1"/>
</dbReference>
<comment type="similarity">
    <text evidence="1">Belongs to the peptidase C48 family.</text>
</comment>
<dbReference type="InterPro" id="IPR038765">
    <property type="entry name" value="Papain-like_cys_pep_sf"/>
</dbReference>
<gene>
    <name evidence="5" type="ORF">KSP40_PGU021288</name>
</gene>
<feature type="domain" description="Ubiquitin-like protease family profile" evidence="4">
    <location>
        <begin position="81"/>
        <end position="110"/>
    </location>
</feature>
<dbReference type="Proteomes" id="UP001412067">
    <property type="component" value="Unassembled WGS sequence"/>
</dbReference>
<sequence>MSSDPLDPTTQAAALVADIRKRKVEKSRLLIHRLRHRRATRFHRSSSPPVTLCTRWLRLKPSRVSVNHWQRRRVNCGLAEDHKRKNIEGLPTQDNGNDCGIFVMKYMEASLGKDQVDGRDIVAGRRKCRESELKLLQHYSKHSKPLC</sequence>
<dbReference type="EMBL" id="JBBWWR010000002">
    <property type="protein sequence ID" value="KAK8969817.1"/>
    <property type="molecule type" value="Genomic_DNA"/>
</dbReference>
<dbReference type="InterPro" id="IPR003653">
    <property type="entry name" value="Peptidase_C48_C"/>
</dbReference>
<protein>
    <recommendedName>
        <fullName evidence="4">Ubiquitin-like protease family profile domain-containing protein</fullName>
    </recommendedName>
</protein>
<proteinExistence type="inferred from homology"/>
<organism evidence="5 6">
    <name type="scientific">Platanthera guangdongensis</name>
    <dbReference type="NCBI Taxonomy" id="2320717"/>
    <lineage>
        <taxon>Eukaryota</taxon>
        <taxon>Viridiplantae</taxon>
        <taxon>Streptophyta</taxon>
        <taxon>Embryophyta</taxon>
        <taxon>Tracheophyta</taxon>
        <taxon>Spermatophyta</taxon>
        <taxon>Magnoliopsida</taxon>
        <taxon>Liliopsida</taxon>
        <taxon>Asparagales</taxon>
        <taxon>Orchidaceae</taxon>
        <taxon>Orchidoideae</taxon>
        <taxon>Orchideae</taxon>
        <taxon>Orchidinae</taxon>
        <taxon>Platanthera</taxon>
    </lineage>
</organism>